<dbReference type="EMBL" id="JBCEWA010000004">
    <property type="protein sequence ID" value="MEL5988023.1"/>
    <property type="molecule type" value="Genomic_DNA"/>
</dbReference>
<sequence length="66" mass="7735">MGFWYFLILLMGIVLLITAFRKQWMPSKKWFASLTGVCMIAFSIFMFQDGSAEIMQQLLNQMNISF</sequence>
<name>A0ABU9LJB2_9BACL</name>
<keyword evidence="1" id="KW-0472">Membrane</keyword>
<organism evidence="2 3">
    <name type="scientific">Kurthia gibsonii</name>
    <dbReference type="NCBI Taxonomy" id="33946"/>
    <lineage>
        <taxon>Bacteria</taxon>
        <taxon>Bacillati</taxon>
        <taxon>Bacillota</taxon>
        <taxon>Bacilli</taxon>
        <taxon>Bacillales</taxon>
        <taxon>Caryophanaceae</taxon>
        <taxon>Kurthia</taxon>
    </lineage>
</organism>
<protein>
    <submittedName>
        <fullName evidence="2">Uncharacterized protein</fullName>
    </submittedName>
</protein>
<evidence type="ECO:0000313" key="2">
    <source>
        <dbReference type="EMBL" id="MEL5988023.1"/>
    </source>
</evidence>
<feature type="transmembrane region" description="Helical" evidence="1">
    <location>
        <begin position="31"/>
        <end position="47"/>
    </location>
</feature>
<reference evidence="2 3" key="1">
    <citation type="submission" date="2024-04" db="EMBL/GenBank/DDBJ databases">
        <authorList>
            <person name="Wu Y.S."/>
            <person name="Zhang L."/>
        </authorList>
    </citation>
    <scope>NUCLEOTIDE SEQUENCE [LARGE SCALE GENOMIC DNA]</scope>
    <source>
        <strain evidence="2 3">KG-01</strain>
    </source>
</reference>
<gene>
    <name evidence="2" type="ORF">AAF454_06295</name>
</gene>
<keyword evidence="1" id="KW-1133">Transmembrane helix</keyword>
<accession>A0ABU9LJB2</accession>
<evidence type="ECO:0000313" key="3">
    <source>
        <dbReference type="Proteomes" id="UP001398420"/>
    </source>
</evidence>
<proteinExistence type="predicted"/>
<keyword evidence="1" id="KW-0812">Transmembrane</keyword>
<comment type="caution">
    <text evidence="2">The sequence shown here is derived from an EMBL/GenBank/DDBJ whole genome shotgun (WGS) entry which is preliminary data.</text>
</comment>
<dbReference type="Proteomes" id="UP001398420">
    <property type="component" value="Unassembled WGS sequence"/>
</dbReference>
<evidence type="ECO:0000256" key="1">
    <source>
        <dbReference type="SAM" id="Phobius"/>
    </source>
</evidence>
<keyword evidence="3" id="KW-1185">Reference proteome</keyword>
<dbReference type="RefSeq" id="WP_068453528.1">
    <property type="nucleotide sequence ID" value="NZ_CP147847.1"/>
</dbReference>